<keyword evidence="15" id="KW-1133">Transmembrane helix</keyword>
<dbReference type="InterPro" id="IPR001460">
    <property type="entry name" value="PCN-bd_Tpept"/>
</dbReference>
<sequence>MDKQPFNEKKSTSNHATDKKNKKKSFGFKKFFLALLTLFIVVFLGVGCGLVAIGLDGDKDVSDIHPPASSQILDMNGNLITNIHATENRTLVTLDKIPANLQNAFIAVEDNRFYEHNGIDPRGIFRAIYSNLTSGEVAEGGSTITQQLAKNAFLSQDRTFKRKIQEFFIALRLERQYTKEEILEMYLNQIYFGRGAYGVQAAAQTYFGKDVSQLDLSECAMLAGIPRSPNYYSPLNNLGAANERKAEVLDQMVKYGYIDSATAAKTKAESLRLVNPKEQENDNTASYFIDYVTQEMIDKFGADAVYKEGLKIYVSIDMNMQKAAEQSVNSLLPTYYNDANGLTQPQGALVAIDPKTGYIKAMVGGRGTDQFNRAVLAVRQPGSAFKPFTFATALENKMTPNTTIEDKPFKLGDWQPQNYDRTFRGTVSMRQTAINSLNIPTIRLAEKLSIDKVLLTAQNLGISTLELNSKEANDKNLAASIGGLTNGVTVLDMAGAYSAFANHGVYTKPTAIVKVVDRKGKTIYEHTPETKQVLSERTATLLTDMLEDVITKGTGKAANINRPAAGKTGTTDNYQDAWFAGYTPDLVTVVWMGCDDNDVMPGITGGTTPAKIWQNFMKTALASIPAKNFDGSDTSIDNPVQNIESNAKTTAKDVAHEKEKPSKEAPDKQKPVHNEQSNPNDAQQPIDENEPIEENIEQPSIPAPRQNLPEPSIQQGKGLN</sequence>
<reference evidence="18 19" key="1">
    <citation type="submission" date="2018-06" db="EMBL/GenBank/DDBJ databases">
        <authorList>
            <consortium name="Pathogen Informatics"/>
            <person name="Doyle S."/>
        </authorList>
    </citation>
    <scope>NUCLEOTIDE SEQUENCE [LARGE SCALE GENOMIC DNA]</scope>
    <source>
        <strain evidence="18 19">NCTC10571</strain>
    </source>
</reference>
<keyword evidence="8" id="KW-0133">Cell shape</keyword>
<dbReference type="GO" id="GO:0071555">
    <property type="term" value="P:cell wall organization"/>
    <property type="evidence" value="ECO:0007669"/>
    <property type="project" value="UniProtKB-KW"/>
</dbReference>
<dbReference type="RefSeq" id="WP_115151879.1">
    <property type="nucleotide sequence ID" value="NZ_UGPP01000001.1"/>
</dbReference>
<evidence type="ECO:0000256" key="7">
    <source>
        <dbReference type="ARBA" id="ARBA00022801"/>
    </source>
</evidence>
<feature type="domain" description="Penicillin-binding protein transpeptidase" evidence="16">
    <location>
        <begin position="347"/>
        <end position="617"/>
    </location>
</feature>
<evidence type="ECO:0000256" key="1">
    <source>
        <dbReference type="ARBA" id="ARBA00007090"/>
    </source>
</evidence>
<dbReference type="STRING" id="1122216.GCA_000423385_00288"/>
<keyword evidence="7" id="KW-0378">Hydrolase</keyword>
<dbReference type="InterPro" id="IPR001264">
    <property type="entry name" value="Glyco_trans_51"/>
</dbReference>
<feature type="region of interest" description="Disordered" evidence="14">
    <location>
        <begin position="1"/>
        <end position="20"/>
    </location>
</feature>
<feature type="compositionally biased region" description="Acidic residues" evidence="14">
    <location>
        <begin position="687"/>
        <end position="696"/>
    </location>
</feature>
<dbReference type="InterPro" id="IPR050396">
    <property type="entry name" value="Glycosyltr_51/Transpeptidase"/>
</dbReference>
<evidence type="ECO:0000256" key="15">
    <source>
        <dbReference type="SAM" id="Phobius"/>
    </source>
</evidence>
<dbReference type="GO" id="GO:0008955">
    <property type="term" value="F:peptidoglycan glycosyltransferase activity"/>
    <property type="evidence" value="ECO:0007669"/>
    <property type="project" value="UniProtKB-EC"/>
</dbReference>
<dbReference type="GO" id="GO:0006508">
    <property type="term" value="P:proteolysis"/>
    <property type="evidence" value="ECO:0007669"/>
    <property type="project" value="UniProtKB-KW"/>
</dbReference>
<dbReference type="Pfam" id="PF00912">
    <property type="entry name" value="Transgly"/>
    <property type="match status" value="1"/>
</dbReference>
<evidence type="ECO:0000256" key="4">
    <source>
        <dbReference type="ARBA" id="ARBA00022670"/>
    </source>
</evidence>
<dbReference type="NCBIfam" id="TIGR02074">
    <property type="entry name" value="PBP_1a_fam"/>
    <property type="match status" value="1"/>
</dbReference>
<keyword evidence="10" id="KW-0511">Multifunctional enzyme</keyword>
<dbReference type="AlphaFoldDB" id="A0A378NUP0"/>
<feature type="region of interest" description="Disordered" evidence="14">
    <location>
        <begin position="630"/>
        <end position="720"/>
    </location>
</feature>
<evidence type="ECO:0000256" key="6">
    <source>
        <dbReference type="ARBA" id="ARBA00022679"/>
    </source>
</evidence>
<feature type="compositionally biased region" description="Basic and acidic residues" evidence="14">
    <location>
        <begin position="1"/>
        <end position="19"/>
    </location>
</feature>
<organism evidence="18 19">
    <name type="scientific">Megamonas hypermegale</name>
    <dbReference type="NCBI Taxonomy" id="158847"/>
    <lineage>
        <taxon>Bacteria</taxon>
        <taxon>Bacillati</taxon>
        <taxon>Bacillota</taxon>
        <taxon>Negativicutes</taxon>
        <taxon>Selenomonadales</taxon>
        <taxon>Selenomonadaceae</taxon>
        <taxon>Megamonas</taxon>
    </lineage>
</organism>
<dbReference type="GO" id="GO:0008658">
    <property type="term" value="F:penicillin binding"/>
    <property type="evidence" value="ECO:0007669"/>
    <property type="project" value="InterPro"/>
</dbReference>
<keyword evidence="6" id="KW-0808">Transferase</keyword>
<dbReference type="FunFam" id="1.10.3810.10:FF:000001">
    <property type="entry name" value="Penicillin-binding protein 1A"/>
    <property type="match status" value="1"/>
</dbReference>
<dbReference type="InterPro" id="IPR036950">
    <property type="entry name" value="PBP_transglycosylase"/>
</dbReference>
<dbReference type="Gene3D" id="1.10.3810.10">
    <property type="entry name" value="Biosynthetic peptidoglycan transglycosylase-like"/>
    <property type="match status" value="1"/>
</dbReference>
<gene>
    <name evidence="18" type="primary">ponA</name>
    <name evidence="18" type="ORF">NCTC10571_01745</name>
</gene>
<dbReference type="PANTHER" id="PTHR32282:SF33">
    <property type="entry name" value="PEPTIDOGLYCAN GLYCOSYLTRANSFERASE"/>
    <property type="match status" value="1"/>
</dbReference>
<evidence type="ECO:0000256" key="11">
    <source>
        <dbReference type="ARBA" id="ARBA00023316"/>
    </source>
</evidence>
<dbReference type="InterPro" id="IPR023346">
    <property type="entry name" value="Lysozyme-like_dom_sf"/>
</dbReference>
<evidence type="ECO:0000256" key="12">
    <source>
        <dbReference type="ARBA" id="ARBA00034000"/>
    </source>
</evidence>
<comment type="catalytic activity">
    <reaction evidence="13">
        <text>[GlcNAc-(1-&gt;4)-Mur2Ac(oyl-L-Ala-gamma-D-Glu-L-Lys-D-Ala-D-Ala)](n)-di-trans,octa-cis-undecaprenyl diphosphate + beta-D-GlcNAc-(1-&gt;4)-Mur2Ac(oyl-L-Ala-gamma-D-Glu-L-Lys-D-Ala-D-Ala)-di-trans,octa-cis-undecaprenyl diphosphate = [GlcNAc-(1-&gt;4)-Mur2Ac(oyl-L-Ala-gamma-D-Glu-L-Lys-D-Ala-D-Ala)](n+1)-di-trans,octa-cis-undecaprenyl diphosphate + di-trans,octa-cis-undecaprenyl diphosphate + H(+)</text>
        <dbReference type="Rhea" id="RHEA:23708"/>
        <dbReference type="Rhea" id="RHEA-COMP:9602"/>
        <dbReference type="Rhea" id="RHEA-COMP:9603"/>
        <dbReference type="ChEBI" id="CHEBI:15378"/>
        <dbReference type="ChEBI" id="CHEBI:58405"/>
        <dbReference type="ChEBI" id="CHEBI:60033"/>
        <dbReference type="ChEBI" id="CHEBI:78435"/>
        <dbReference type="EC" id="2.4.99.28"/>
    </reaction>
</comment>
<feature type="domain" description="Glycosyl transferase family 51" evidence="17">
    <location>
        <begin position="77"/>
        <end position="252"/>
    </location>
</feature>
<keyword evidence="3" id="KW-0121">Carboxypeptidase</keyword>
<dbReference type="EMBL" id="UGPP01000001">
    <property type="protein sequence ID" value="STY71587.1"/>
    <property type="molecule type" value="Genomic_DNA"/>
</dbReference>
<feature type="compositionally biased region" description="Basic and acidic residues" evidence="14">
    <location>
        <begin position="650"/>
        <end position="673"/>
    </location>
</feature>
<dbReference type="GO" id="GO:0009252">
    <property type="term" value="P:peptidoglycan biosynthetic process"/>
    <property type="evidence" value="ECO:0007669"/>
    <property type="project" value="UniProtKB-KW"/>
</dbReference>
<dbReference type="Pfam" id="PF00905">
    <property type="entry name" value="Transpeptidase"/>
    <property type="match status" value="1"/>
</dbReference>
<accession>A0A378NUP0</accession>
<keyword evidence="4" id="KW-0645">Protease</keyword>
<feature type="compositionally biased region" description="Polar residues" evidence="14">
    <location>
        <begin position="631"/>
        <end position="649"/>
    </location>
</feature>
<dbReference type="GO" id="GO:0008360">
    <property type="term" value="P:regulation of cell shape"/>
    <property type="evidence" value="ECO:0007669"/>
    <property type="project" value="UniProtKB-KW"/>
</dbReference>
<keyword evidence="15" id="KW-0472">Membrane</keyword>
<evidence type="ECO:0000256" key="10">
    <source>
        <dbReference type="ARBA" id="ARBA00023268"/>
    </source>
</evidence>
<proteinExistence type="inferred from homology"/>
<feature type="transmembrane region" description="Helical" evidence="15">
    <location>
        <begin position="31"/>
        <end position="55"/>
    </location>
</feature>
<evidence type="ECO:0000259" key="17">
    <source>
        <dbReference type="Pfam" id="PF00912"/>
    </source>
</evidence>
<dbReference type="GO" id="GO:0030288">
    <property type="term" value="C:outer membrane-bounded periplasmic space"/>
    <property type="evidence" value="ECO:0007669"/>
    <property type="project" value="TreeGrafter"/>
</dbReference>
<keyword evidence="5" id="KW-0328">Glycosyltransferase</keyword>
<dbReference type="Gene3D" id="3.40.710.10">
    <property type="entry name" value="DD-peptidase/beta-lactamase superfamily"/>
    <property type="match status" value="1"/>
</dbReference>
<comment type="similarity">
    <text evidence="2">In the N-terminal section; belongs to the glycosyltransferase 51 family.</text>
</comment>
<evidence type="ECO:0000259" key="16">
    <source>
        <dbReference type="Pfam" id="PF00905"/>
    </source>
</evidence>
<evidence type="ECO:0000313" key="19">
    <source>
        <dbReference type="Proteomes" id="UP000255234"/>
    </source>
</evidence>
<comment type="catalytic activity">
    <reaction evidence="12">
        <text>Preferential cleavage: (Ac)2-L-Lys-D-Ala-|-D-Ala. Also transpeptidation of peptidyl-alanyl moieties that are N-acyl substituents of D-alanine.</text>
        <dbReference type="EC" id="3.4.16.4"/>
    </reaction>
</comment>
<evidence type="ECO:0000313" key="18">
    <source>
        <dbReference type="EMBL" id="STY71587.1"/>
    </source>
</evidence>
<dbReference type="SUPFAM" id="SSF56601">
    <property type="entry name" value="beta-lactamase/transpeptidase-like"/>
    <property type="match status" value="1"/>
</dbReference>
<dbReference type="GO" id="GO:0009002">
    <property type="term" value="F:serine-type D-Ala-D-Ala carboxypeptidase activity"/>
    <property type="evidence" value="ECO:0007669"/>
    <property type="project" value="UniProtKB-EC"/>
</dbReference>
<keyword evidence="11" id="KW-0961">Cell wall biogenesis/degradation</keyword>
<name>A0A378NUP0_9FIRM</name>
<evidence type="ECO:0000256" key="8">
    <source>
        <dbReference type="ARBA" id="ARBA00022960"/>
    </source>
</evidence>
<dbReference type="SUPFAM" id="SSF53955">
    <property type="entry name" value="Lysozyme-like"/>
    <property type="match status" value="1"/>
</dbReference>
<evidence type="ECO:0000256" key="13">
    <source>
        <dbReference type="ARBA" id="ARBA00049902"/>
    </source>
</evidence>
<evidence type="ECO:0000256" key="9">
    <source>
        <dbReference type="ARBA" id="ARBA00022984"/>
    </source>
</evidence>
<comment type="similarity">
    <text evidence="1">In the C-terminal section; belongs to the transpeptidase family.</text>
</comment>
<keyword evidence="9" id="KW-0573">Peptidoglycan synthesis</keyword>
<evidence type="ECO:0000256" key="3">
    <source>
        <dbReference type="ARBA" id="ARBA00022645"/>
    </source>
</evidence>
<evidence type="ECO:0000256" key="2">
    <source>
        <dbReference type="ARBA" id="ARBA00007739"/>
    </source>
</evidence>
<evidence type="ECO:0000256" key="14">
    <source>
        <dbReference type="SAM" id="MobiDB-lite"/>
    </source>
</evidence>
<keyword evidence="15" id="KW-0812">Transmembrane</keyword>
<evidence type="ECO:0000256" key="5">
    <source>
        <dbReference type="ARBA" id="ARBA00022676"/>
    </source>
</evidence>
<dbReference type="InterPro" id="IPR012338">
    <property type="entry name" value="Beta-lactam/transpept-like"/>
</dbReference>
<protein>
    <submittedName>
        <fullName evidence="18">Penicillin-binding protein 1A/1B</fullName>
    </submittedName>
</protein>
<dbReference type="Proteomes" id="UP000255234">
    <property type="component" value="Unassembled WGS sequence"/>
</dbReference>
<dbReference type="PANTHER" id="PTHR32282">
    <property type="entry name" value="BINDING PROTEIN TRANSPEPTIDASE, PUTATIVE-RELATED"/>
    <property type="match status" value="1"/>
</dbReference>